<dbReference type="SUPFAM" id="SSF46689">
    <property type="entry name" value="Homeodomain-like"/>
    <property type="match status" value="1"/>
</dbReference>
<protein>
    <submittedName>
        <fullName evidence="5">Substrate-binding domain-containing protein</fullName>
    </submittedName>
</protein>
<dbReference type="GO" id="GO:0000976">
    <property type="term" value="F:transcription cis-regulatory region binding"/>
    <property type="evidence" value="ECO:0007669"/>
    <property type="project" value="TreeGrafter"/>
</dbReference>
<dbReference type="PANTHER" id="PTHR30146:SF24">
    <property type="entry name" value="XYLOSE OPERON REGULATORY PROTEIN"/>
    <property type="match status" value="1"/>
</dbReference>
<dbReference type="InterPro" id="IPR009057">
    <property type="entry name" value="Homeodomain-like_sf"/>
</dbReference>
<dbReference type="EMBL" id="JABBGC010000003">
    <property type="protein sequence ID" value="NML40375.1"/>
    <property type="molecule type" value="Genomic_DNA"/>
</dbReference>
<evidence type="ECO:0000256" key="2">
    <source>
        <dbReference type="ARBA" id="ARBA00023125"/>
    </source>
</evidence>
<gene>
    <name evidence="5" type="ORF">HHL17_24475</name>
</gene>
<dbReference type="Pfam" id="PF12833">
    <property type="entry name" value="HTH_18"/>
    <property type="match status" value="1"/>
</dbReference>
<dbReference type="Gene3D" id="1.10.10.60">
    <property type="entry name" value="Homeodomain-like"/>
    <property type="match status" value="1"/>
</dbReference>
<dbReference type="InterPro" id="IPR028082">
    <property type="entry name" value="Peripla_BP_I"/>
</dbReference>
<keyword evidence="1" id="KW-0805">Transcription regulation</keyword>
<feature type="domain" description="HTH araC/xylS-type" evidence="4">
    <location>
        <begin position="283"/>
        <end position="382"/>
    </location>
</feature>
<evidence type="ECO:0000259" key="4">
    <source>
        <dbReference type="PROSITE" id="PS01124"/>
    </source>
</evidence>
<dbReference type="CDD" id="cd01543">
    <property type="entry name" value="PBP1_XylR"/>
    <property type="match status" value="1"/>
</dbReference>
<evidence type="ECO:0000313" key="5">
    <source>
        <dbReference type="EMBL" id="NML40375.1"/>
    </source>
</evidence>
<evidence type="ECO:0000256" key="3">
    <source>
        <dbReference type="ARBA" id="ARBA00023163"/>
    </source>
</evidence>
<dbReference type="SUPFAM" id="SSF53822">
    <property type="entry name" value="Periplasmic binding protein-like I"/>
    <property type="match status" value="1"/>
</dbReference>
<dbReference type="RefSeq" id="WP_169227478.1">
    <property type="nucleotide sequence ID" value="NZ_JABBGC010000003.1"/>
</dbReference>
<accession>A0A848GP49</accession>
<dbReference type="AlphaFoldDB" id="A0A848GP49"/>
<keyword evidence="3" id="KW-0804">Transcription</keyword>
<dbReference type="Pfam" id="PF13377">
    <property type="entry name" value="Peripla_BP_3"/>
    <property type="match status" value="1"/>
</dbReference>
<dbReference type="Gene3D" id="3.40.50.2300">
    <property type="match status" value="2"/>
</dbReference>
<sequence>MKKKLKVAVLADVSRAYDRDVLTGVAHFNKIHDKFIFFSFTPKYIQYDDQAALIERVIAWKPDGIITREVEGFEKLLDLDIPLIIAPHTRLYKDKVNLWGHNYTVGKVAAEYFISKGYRNYTFLGFKNFQWSSERQAGFVERVNSAGYKVQSHNFDNRVLLWEQLSAKITEWLPLLKKPCAVFSVADELNVHVLEAAKELGFKVPDDLSVLGVDNDVLICDMASPTLSSIDHNARQAGFQAAVALSRWMEYNEKPAGDIITGGATVITRNSTSGLAIDDEQTRSALHYIANTAPSNDISVDDVVAVTTLSRRGLEKKFQQMVRSSILDEIKKVRIGRIKFLLENSDLTIQQIAADMNFNNSDNITRYFKQHVGMTPRDYRNQFR</sequence>
<reference evidence="5 6" key="1">
    <citation type="submission" date="2020-04" db="EMBL/GenBank/DDBJ databases">
        <title>Chitinophaga sp. G-6-1-13 sp. nov., isolated from soil.</title>
        <authorList>
            <person name="Dahal R.H."/>
            <person name="Chaudhary D.K."/>
        </authorList>
    </citation>
    <scope>NUCLEOTIDE SEQUENCE [LARGE SCALE GENOMIC DNA]</scope>
    <source>
        <strain evidence="5 6">G-6-1-13</strain>
    </source>
</reference>
<keyword evidence="6" id="KW-1185">Reference proteome</keyword>
<dbReference type="PANTHER" id="PTHR30146">
    <property type="entry name" value="LACI-RELATED TRANSCRIPTIONAL REPRESSOR"/>
    <property type="match status" value="1"/>
</dbReference>
<organism evidence="5 6">
    <name type="scientific">Chitinophaga fulva</name>
    <dbReference type="NCBI Taxonomy" id="2728842"/>
    <lineage>
        <taxon>Bacteria</taxon>
        <taxon>Pseudomonadati</taxon>
        <taxon>Bacteroidota</taxon>
        <taxon>Chitinophagia</taxon>
        <taxon>Chitinophagales</taxon>
        <taxon>Chitinophagaceae</taxon>
        <taxon>Chitinophaga</taxon>
    </lineage>
</organism>
<evidence type="ECO:0000313" key="6">
    <source>
        <dbReference type="Proteomes" id="UP000583266"/>
    </source>
</evidence>
<dbReference type="SMART" id="SM00342">
    <property type="entry name" value="HTH_ARAC"/>
    <property type="match status" value="1"/>
</dbReference>
<proteinExistence type="predicted"/>
<name>A0A848GP49_9BACT</name>
<dbReference type="InterPro" id="IPR018060">
    <property type="entry name" value="HTH_AraC"/>
</dbReference>
<dbReference type="PROSITE" id="PS01124">
    <property type="entry name" value="HTH_ARAC_FAMILY_2"/>
    <property type="match status" value="1"/>
</dbReference>
<keyword evidence="2" id="KW-0238">DNA-binding</keyword>
<dbReference type="GO" id="GO:0003700">
    <property type="term" value="F:DNA-binding transcription factor activity"/>
    <property type="evidence" value="ECO:0007669"/>
    <property type="project" value="InterPro"/>
</dbReference>
<evidence type="ECO:0000256" key="1">
    <source>
        <dbReference type="ARBA" id="ARBA00023015"/>
    </source>
</evidence>
<comment type="caution">
    <text evidence="5">The sequence shown here is derived from an EMBL/GenBank/DDBJ whole genome shotgun (WGS) entry which is preliminary data.</text>
</comment>
<dbReference type="Proteomes" id="UP000583266">
    <property type="component" value="Unassembled WGS sequence"/>
</dbReference>
<dbReference type="InterPro" id="IPR046335">
    <property type="entry name" value="LacI/GalR-like_sensor"/>
</dbReference>